<dbReference type="OrthoDB" id="1001765at2759"/>
<evidence type="ECO:0000313" key="5">
    <source>
        <dbReference type="Proteomes" id="UP000239560"/>
    </source>
</evidence>
<keyword evidence="1" id="KW-0732">Signal</keyword>
<dbReference type="InterPro" id="IPR009078">
    <property type="entry name" value="Ferritin-like_SF"/>
</dbReference>
<dbReference type="SUPFAM" id="SSF47240">
    <property type="entry name" value="Ferritin-like"/>
    <property type="match status" value="1"/>
</dbReference>
<protein>
    <submittedName>
        <fullName evidence="3">Ferritin-like domain-domain containing protein</fullName>
    </submittedName>
</protein>
<dbReference type="OMA" id="AVKPCEY"/>
<reference evidence="2 4" key="1">
    <citation type="submission" date="2015-07" db="EMBL/GenBank/DDBJ databases">
        <authorList>
            <person name="Cajimat M.N.B."/>
            <person name="Milazzo M.L."/>
            <person name="Fulhorst C.F."/>
        </authorList>
    </citation>
    <scope>NUCLEOTIDE SEQUENCE [LARGE SCALE GENOMIC DNA]</scope>
    <source>
        <strain evidence="2">Single colony</strain>
    </source>
</reference>
<proteinExistence type="predicted"/>
<dbReference type="InterPro" id="IPR012347">
    <property type="entry name" value="Ferritin-like"/>
</dbReference>
<dbReference type="InterPro" id="IPR039254">
    <property type="entry name" value="Rds1"/>
</dbReference>
<reference evidence="3 5" key="2">
    <citation type="journal article" date="2018" name="Elife">
        <title>Functional genomics of lipid metabolism in the oleaginous yeast Rhodosporidium toruloides.</title>
        <authorList>
            <person name="Coradetti S.T."/>
            <person name="Pinel D."/>
            <person name="Geiselman G."/>
            <person name="Ito M."/>
            <person name="Mondo S."/>
            <person name="Reilly M.C."/>
            <person name="Cheng Y.F."/>
            <person name="Bauer S."/>
            <person name="Grigoriev I."/>
            <person name="Gladden J.M."/>
            <person name="Simmons B.A."/>
            <person name="Brem R."/>
            <person name="Arkin A.P."/>
            <person name="Skerker J.M."/>
        </authorList>
    </citation>
    <scope>NUCLEOTIDE SEQUENCE [LARGE SCALE GENOMIC DNA]</scope>
    <source>
        <strain evidence="3 5">NBRC 0880</strain>
    </source>
</reference>
<dbReference type="PANTHER" id="PTHR38705:SF1">
    <property type="entry name" value="PROTEIN RDS1"/>
    <property type="match status" value="1"/>
</dbReference>
<dbReference type="Pfam" id="PF13668">
    <property type="entry name" value="Ferritin_2"/>
    <property type="match status" value="1"/>
</dbReference>
<feature type="chain" id="PRO_5035992730" evidence="1">
    <location>
        <begin position="21"/>
        <end position="301"/>
    </location>
</feature>
<dbReference type="EMBL" id="CWKI01000011">
    <property type="protein sequence ID" value="CTR09849.1"/>
    <property type="molecule type" value="Genomic_DNA"/>
</dbReference>
<dbReference type="EMBL" id="LCTV02000011">
    <property type="protein sequence ID" value="PRQ71804.1"/>
    <property type="molecule type" value="Genomic_DNA"/>
</dbReference>
<evidence type="ECO:0000313" key="2">
    <source>
        <dbReference type="EMBL" id="CTR09849.1"/>
    </source>
</evidence>
<accession>A0A0K3CJK2</accession>
<dbReference type="STRING" id="5286.A0A0K3CJK2"/>
<evidence type="ECO:0000313" key="4">
    <source>
        <dbReference type="Proteomes" id="UP000199069"/>
    </source>
</evidence>
<dbReference type="CDD" id="cd00657">
    <property type="entry name" value="Ferritin_like"/>
    <property type="match status" value="1"/>
</dbReference>
<dbReference type="Proteomes" id="UP000199069">
    <property type="component" value="Unassembled WGS sequence"/>
</dbReference>
<evidence type="ECO:0000256" key="1">
    <source>
        <dbReference type="SAM" id="SignalP"/>
    </source>
</evidence>
<dbReference type="PANTHER" id="PTHR38705">
    <property type="entry name" value="PROTEIN RDS1"/>
    <property type="match status" value="1"/>
</dbReference>
<keyword evidence="4" id="KW-1185">Reference proteome</keyword>
<dbReference type="Gene3D" id="1.20.1260.10">
    <property type="match status" value="1"/>
</dbReference>
<dbReference type="Proteomes" id="UP000239560">
    <property type="component" value="Unassembled WGS sequence"/>
</dbReference>
<name>A0A0K3CJK2_RHOTO</name>
<evidence type="ECO:0000313" key="3">
    <source>
        <dbReference type="EMBL" id="PRQ71804.1"/>
    </source>
</evidence>
<organism evidence="2 4">
    <name type="scientific">Rhodotorula toruloides</name>
    <name type="common">Yeast</name>
    <name type="synonym">Rhodosporidium toruloides</name>
    <dbReference type="NCBI Taxonomy" id="5286"/>
    <lineage>
        <taxon>Eukaryota</taxon>
        <taxon>Fungi</taxon>
        <taxon>Dikarya</taxon>
        <taxon>Basidiomycota</taxon>
        <taxon>Pucciniomycotina</taxon>
        <taxon>Microbotryomycetes</taxon>
        <taxon>Sporidiobolales</taxon>
        <taxon>Sporidiobolaceae</taxon>
        <taxon>Rhodotorula</taxon>
    </lineage>
</organism>
<sequence>MRTTFFALAALAAGASSALASPESHQGMVKVAKRANAPTDTEILNYALTLEYLERNFYADVLKKFSATDFKKAGYAPRVRERFQALAKQEASHVQFLEAALGTNAVSDCSYIFGLTSVKAVVSTARLLENIGVSAYLGAAGDIQSKEYLAAAGSILTVEARHASYLNEINGASGFPNAYDSPLDYAQVYSLAAPIIIPNTCGKAAPLPASIQKFPALTLKTKTPRAGHTSAFSFAPKQGYSGDYYVAYIADGQTQYSKVGAEQTAHIPKGLTGLVFAIVTTSPNALTDANTVAGPAPIFLA</sequence>
<gene>
    <name evidence="2" type="primary">FGENESH: predicted gene_11.206</name>
    <name evidence="3" type="ORF">AAT19DRAFT_9919</name>
    <name evidence="2" type="ORF">BN2166_0057100</name>
</gene>
<feature type="signal peptide" evidence="1">
    <location>
        <begin position="1"/>
        <end position="20"/>
    </location>
</feature>
<dbReference type="AlphaFoldDB" id="A0A0K3CJK2"/>